<dbReference type="Gene3D" id="1.10.10.10">
    <property type="entry name" value="Winged helix-like DNA-binding domain superfamily/Winged helix DNA-binding domain"/>
    <property type="match status" value="1"/>
</dbReference>
<evidence type="ECO:0000313" key="2">
    <source>
        <dbReference type="EMBL" id="MEY8042978.1"/>
    </source>
</evidence>
<dbReference type="PANTHER" id="PTHR33169:SF14">
    <property type="entry name" value="TRANSCRIPTIONAL REGULATOR RV3488"/>
    <property type="match status" value="1"/>
</dbReference>
<keyword evidence="3" id="KW-1185">Reference proteome</keyword>
<dbReference type="Proteomes" id="UP001564626">
    <property type="component" value="Unassembled WGS sequence"/>
</dbReference>
<reference evidence="2 3" key="1">
    <citation type="submission" date="2024-08" db="EMBL/GenBank/DDBJ databases">
        <title>Genome mining of Saccharopolyspora cebuensis PGLac3 from Nigerian medicinal plant.</title>
        <authorList>
            <person name="Ezeobiora C.E."/>
            <person name="Igbokwe N.H."/>
            <person name="Amin D.H."/>
            <person name="Mendie U.E."/>
        </authorList>
    </citation>
    <scope>NUCLEOTIDE SEQUENCE [LARGE SCALE GENOMIC DNA]</scope>
    <source>
        <strain evidence="2 3">PGLac3</strain>
    </source>
</reference>
<sequence>MVLDGSAVLTHLRRGVLEHCILAMIETEPLYGLDIARKLGAHDVLLQSEGTLYPLLARLRRQGLVETSQVKSSSGPPRRYYSLTAEGRAALATFRSTWSAFRGAVDSAMTGDQP</sequence>
<name>A0ABV4CR21_9PSEU</name>
<dbReference type="InterPro" id="IPR005149">
    <property type="entry name" value="Tscrpt_reg_PadR_N"/>
</dbReference>
<feature type="domain" description="Transcription regulator PadR N-terminal" evidence="1">
    <location>
        <begin position="21"/>
        <end position="92"/>
    </location>
</feature>
<proteinExistence type="predicted"/>
<dbReference type="SUPFAM" id="SSF46785">
    <property type="entry name" value="Winged helix' DNA-binding domain"/>
    <property type="match status" value="1"/>
</dbReference>
<dbReference type="InterPro" id="IPR036388">
    <property type="entry name" value="WH-like_DNA-bd_sf"/>
</dbReference>
<dbReference type="InterPro" id="IPR036390">
    <property type="entry name" value="WH_DNA-bd_sf"/>
</dbReference>
<dbReference type="EMBL" id="JBGEHV010000072">
    <property type="protein sequence ID" value="MEY8042978.1"/>
    <property type="molecule type" value="Genomic_DNA"/>
</dbReference>
<evidence type="ECO:0000313" key="3">
    <source>
        <dbReference type="Proteomes" id="UP001564626"/>
    </source>
</evidence>
<dbReference type="InterPro" id="IPR052509">
    <property type="entry name" value="Metal_resp_DNA-bind_regulator"/>
</dbReference>
<dbReference type="RefSeq" id="WP_345359391.1">
    <property type="nucleotide sequence ID" value="NZ_BAABII010000004.1"/>
</dbReference>
<protein>
    <submittedName>
        <fullName evidence="2">PadR family transcriptional regulator</fullName>
    </submittedName>
</protein>
<dbReference type="Pfam" id="PF03551">
    <property type="entry name" value="PadR"/>
    <property type="match status" value="1"/>
</dbReference>
<organism evidence="2 3">
    <name type="scientific">Saccharopolyspora cebuensis</name>
    <dbReference type="NCBI Taxonomy" id="418759"/>
    <lineage>
        <taxon>Bacteria</taxon>
        <taxon>Bacillati</taxon>
        <taxon>Actinomycetota</taxon>
        <taxon>Actinomycetes</taxon>
        <taxon>Pseudonocardiales</taxon>
        <taxon>Pseudonocardiaceae</taxon>
        <taxon>Saccharopolyspora</taxon>
    </lineage>
</organism>
<evidence type="ECO:0000259" key="1">
    <source>
        <dbReference type="Pfam" id="PF03551"/>
    </source>
</evidence>
<gene>
    <name evidence="2" type="ORF">AB8O55_26525</name>
</gene>
<dbReference type="CDD" id="cd00090">
    <property type="entry name" value="HTH_ARSR"/>
    <property type="match status" value="1"/>
</dbReference>
<comment type="caution">
    <text evidence="2">The sequence shown here is derived from an EMBL/GenBank/DDBJ whole genome shotgun (WGS) entry which is preliminary data.</text>
</comment>
<accession>A0ABV4CR21</accession>
<dbReference type="InterPro" id="IPR011991">
    <property type="entry name" value="ArsR-like_HTH"/>
</dbReference>
<dbReference type="PANTHER" id="PTHR33169">
    <property type="entry name" value="PADR-FAMILY TRANSCRIPTIONAL REGULATOR"/>
    <property type="match status" value="1"/>
</dbReference>